<dbReference type="Proteomes" id="UP000019384">
    <property type="component" value="Unassembled WGS sequence"/>
</dbReference>
<dbReference type="AlphaFoldDB" id="W6MTG6"/>
<dbReference type="EMBL" id="HG793125">
    <property type="protein sequence ID" value="CDK25045.1"/>
    <property type="molecule type" value="Genomic_DNA"/>
</dbReference>
<gene>
    <name evidence="1" type="ORF">KUCA_T00001012001</name>
</gene>
<reference evidence="1" key="2">
    <citation type="submission" date="2014-02" db="EMBL/GenBank/DDBJ databases">
        <title>Complete DNA sequence of /Kuraishia capsulata/ illustrates novel genomic features among budding yeasts (/Saccharomycotina/).</title>
        <authorList>
            <person name="Morales L."/>
            <person name="Noel B."/>
            <person name="Porcel B."/>
            <person name="Marcet-Houben M."/>
            <person name="Hullo M-F."/>
            <person name="Sacerdot C."/>
            <person name="Tekaia F."/>
            <person name="Leh-Louis V."/>
            <person name="Despons L."/>
            <person name="Khanna V."/>
            <person name="Aury J-M."/>
            <person name="Barbe V."/>
            <person name="Couloux A."/>
            <person name="Labadie K."/>
            <person name="Pelletier E."/>
            <person name="Souciet J-L."/>
            <person name="Boekhout T."/>
            <person name="Gabaldon T."/>
            <person name="Wincker P."/>
            <person name="Dujon B."/>
        </authorList>
    </citation>
    <scope>NUCLEOTIDE SEQUENCE</scope>
    <source>
        <strain evidence="1">CBS 1993</strain>
    </source>
</reference>
<sequence>MFGTSSVDLMDFPGISGSLGFRRCKSHTFTLPFPEPPYTNLPSGDSEVWPDVKNLEFKGSEPVREPWKSPLRASNTRWSSVVLTISLFPSLENSNFVMSLFV</sequence>
<proteinExistence type="predicted"/>
<organism evidence="1 2">
    <name type="scientific">Kuraishia capsulata CBS 1993</name>
    <dbReference type="NCBI Taxonomy" id="1382522"/>
    <lineage>
        <taxon>Eukaryota</taxon>
        <taxon>Fungi</taxon>
        <taxon>Dikarya</taxon>
        <taxon>Ascomycota</taxon>
        <taxon>Saccharomycotina</taxon>
        <taxon>Pichiomycetes</taxon>
        <taxon>Pichiales</taxon>
        <taxon>Pichiaceae</taxon>
        <taxon>Kuraishia</taxon>
    </lineage>
</organism>
<evidence type="ECO:0000313" key="2">
    <source>
        <dbReference type="Proteomes" id="UP000019384"/>
    </source>
</evidence>
<reference evidence="1" key="1">
    <citation type="submission" date="2013-12" db="EMBL/GenBank/DDBJ databases">
        <authorList>
            <person name="Genoscope - CEA"/>
        </authorList>
    </citation>
    <scope>NUCLEOTIDE SEQUENCE</scope>
    <source>
        <strain evidence="1">CBS 1993</strain>
    </source>
</reference>
<dbReference type="HOGENOM" id="CLU_2277908_0_0_1"/>
<name>W6MTG6_9ASCO</name>
<accession>W6MTG6</accession>
<evidence type="ECO:0000313" key="1">
    <source>
        <dbReference type="EMBL" id="CDK25045.1"/>
    </source>
</evidence>
<protein>
    <submittedName>
        <fullName evidence="1">Uncharacterized protein</fullName>
    </submittedName>
</protein>
<keyword evidence="2" id="KW-1185">Reference proteome</keyword>
<dbReference type="GeneID" id="34518448"/>
<dbReference type="RefSeq" id="XP_022457060.1">
    <property type="nucleotide sequence ID" value="XM_022605609.1"/>
</dbReference>